<keyword evidence="4" id="KW-0597">Phosphoprotein</keyword>
<reference evidence="14 15" key="1">
    <citation type="submission" date="2019-11" db="EMBL/GenBank/DDBJ databases">
        <title>Comparative genomics of hydrocarbon-degrading Desulfosarcina strains.</title>
        <authorList>
            <person name="Watanabe M."/>
            <person name="Kojima H."/>
            <person name="Fukui M."/>
        </authorList>
    </citation>
    <scope>NUCLEOTIDE SEQUENCE [LARGE SCALE GENOMIC DNA]</scope>
    <source>
        <strain evidence="15">oXyS1</strain>
    </source>
</reference>
<dbReference type="Gene3D" id="1.10.287.130">
    <property type="match status" value="1"/>
</dbReference>
<dbReference type="PANTHER" id="PTHR45436:SF15">
    <property type="entry name" value="SENSOR HISTIDINE KINASE CUSS"/>
    <property type="match status" value="1"/>
</dbReference>
<dbReference type="GO" id="GO:0005886">
    <property type="term" value="C:plasma membrane"/>
    <property type="evidence" value="ECO:0007669"/>
    <property type="project" value="TreeGrafter"/>
</dbReference>
<accession>A0A5K8AG91</accession>
<evidence type="ECO:0000259" key="13">
    <source>
        <dbReference type="PROSITE" id="PS50885"/>
    </source>
</evidence>
<evidence type="ECO:0000256" key="10">
    <source>
        <dbReference type="ARBA" id="ARBA00023136"/>
    </source>
</evidence>
<dbReference type="GO" id="GO:0000155">
    <property type="term" value="F:phosphorelay sensor kinase activity"/>
    <property type="evidence" value="ECO:0007669"/>
    <property type="project" value="InterPro"/>
</dbReference>
<protein>
    <recommendedName>
        <fullName evidence="3">histidine kinase</fullName>
        <ecNumber evidence="3">2.7.13.3</ecNumber>
    </recommendedName>
</protein>
<dbReference type="InterPro" id="IPR050428">
    <property type="entry name" value="TCS_sensor_his_kinase"/>
</dbReference>
<evidence type="ECO:0000256" key="8">
    <source>
        <dbReference type="ARBA" id="ARBA00022989"/>
    </source>
</evidence>
<keyword evidence="7 14" id="KW-0418">Kinase</keyword>
<keyword evidence="15" id="KW-1185">Reference proteome</keyword>
<gene>
    <name evidence="14" type="ORF">DSCOOX_48920</name>
</gene>
<dbReference type="Pfam" id="PF00672">
    <property type="entry name" value="HAMP"/>
    <property type="match status" value="1"/>
</dbReference>
<name>A0A5K8AG91_9BACT</name>
<keyword evidence="8 11" id="KW-1133">Transmembrane helix</keyword>
<feature type="domain" description="Histidine kinase" evidence="12">
    <location>
        <begin position="254"/>
        <end position="470"/>
    </location>
</feature>
<comment type="subcellular location">
    <subcellularLocation>
        <location evidence="2">Membrane</location>
        <topology evidence="2">Multi-pass membrane protein</topology>
    </subcellularLocation>
</comment>
<keyword evidence="6 11" id="KW-0812">Transmembrane</keyword>
<dbReference type="InterPro" id="IPR036097">
    <property type="entry name" value="HisK_dim/P_sf"/>
</dbReference>
<keyword evidence="5" id="KW-0808">Transferase</keyword>
<evidence type="ECO:0000256" key="2">
    <source>
        <dbReference type="ARBA" id="ARBA00004141"/>
    </source>
</evidence>
<evidence type="ECO:0000256" key="5">
    <source>
        <dbReference type="ARBA" id="ARBA00022679"/>
    </source>
</evidence>
<dbReference type="PRINTS" id="PR00344">
    <property type="entry name" value="BCTRLSENSOR"/>
</dbReference>
<dbReference type="SMART" id="SM00387">
    <property type="entry name" value="HATPase_c"/>
    <property type="match status" value="1"/>
</dbReference>
<dbReference type="InterPro" id="IPR003594">
    <property type="entry name" value="HATPase_dom"/>
</dbReference>
<dbReference type="PROSITE" id="PS50885">
    <property type="entry name" value="HAMP"/>
    <property type="match status" value="1"/>
</dbReference>
<feature type="transmembrane region" description="Helical" evidence="11">
    <location>
        <begin position="20"/>
        <end position="38"/>
    </location>
</feature>
<dbReference type="CDD" id="cd00082">
    <property type="entry name" value="HisKA"/>
    <property type="match status" value="1"/>
</dbReference>
<evidence type="ECO:0000256" key="3">
    <source>
        <dbReference type="ARBA" id="ARBA00012438"/>
    </source>
</evidence>
<evidence type="ECO:0000256" key="7">
    <source>
        <dbReference type="ARBA" id="ARBA00022777"/>
    </source>
</evidence>
<keyword evidence="9" id="KW-0902">Two-component regulatory system</keyword>
<dbReference type="SUPFAM" id="SSF47384">
    <property type="entry name" value="Homodimeric domain of signal transducing histidine kinase"/>
    <property type="match status" value="1"/>
</dbReference>
<dbReference type="InterPro" id="IPR005467">
    <property type="entry name" value="His_kinase_dom"/>
</dbReference>
<feature type="transmembrane region" description="Helical" evidence="11">
    <location>
        <begin position="169"/>
        <end position="192"/>
    </location>
</feature>
<dbReference type="EMBL" id="AP021879">
    <property type="protein sequence ID" value="BBO91712.1"/>
    <property type="molecule type" value="Genomic_DNA"/>
</dbReference>
<dbReference type="SUPFAM" id="SSF55874">
    <property type="entry name" value="ATPase domain of HSP90 chaperone/DNA topoisomerase II/histidine kinase"/>
    <property type="match status" value="1"/>
</dbReference>
<proteinExistence type="predicted"/>
<evidence type="ECO:0000313" key="15">
    <source>
        <dbReference type="Proteomes" id="UP000422108"/>
    </source>
</evidence>
<comment type="catalytic activity">
    <reaction evidence="1">
        <text>ATP + protein L-histidine = ADP + protein N-phospho-L-histidine.</text>
        <dbReference type="EC" id="2.7.13.3"/>
    </reaction>
</comment>
<dbReference type="Pfam" id="PF00512">
    <property type="entry name" value="HisKA"/>
    <property type="match status" value="1"/>
</dbReference>
<dbReference type="PANTHER" id="PTHR45436">
    <property type="entry name" value="SENSOR HISTIDINE KINASE YKOH"/>
    <property type="match status" value="1"/>
</dbReference>
<dbReference type="InterPro" id="IPR003661">
    <property type="entry name" value="HisK_dim/P_dom"/>
</dbReference>
<dbReference type="CDD" id="cd00075">
    <property type="entry name" value="HATPase"/>
    <property type="match status" value="1"/>
</dbReference>
<dbReference type="FunFam" id="3.30.565.10:FF:000006">
    <property type="entry name" value="Sensor histidine kinase WalK"/>
    <property type="match status" value="1"/>
</dbReference>
<dbReference type="Pfam" id="PF02518">
    <property type="entry name" value="HATPase_c"/>
    <property type="match status" value="1"/>
</dbReference>
<dbReference type="AlphaFoldDB" id="A0A5K8AG91"/>
<dbReference type="Gene3D" id="3.30.565.10">
    <property type="entry name" value="Histidine kinase-like ATPase, C-terminal domain"/>
    <property type="match status" value="1"/>
</dbReference>
<dbReference type="SUPFAM" id="SSF158472">
    <property type="entry name" value="HAMP domain-like"/>
    <property type="match status" value="1"/>
</dbReference>
<keyword evidence="10 11" id="KW-0472">Membrane</keyword>
<dbReference type="EC" id="2.7.13.3" evidence="3"/>
<dbReference type="Gene3D" id="6.10.340.10">
    <property type="match status" value="1"/>
</dbReference>
<feature type="domain" description="HAMP" evidence="13">
    <location>
        <begin position="199"/>
        <end position="246"/>
    </location>
</feature>
<evidence type="ECO:0000259" key="12">
    <source>
        <dbReference type="PROSITE" id="PS50109"/>
    </source>
</evidence>
<evidence type="ECO:0000256" key="1">
    <source>
        <dbReference type="ARBA" id="ARBA00000085"/>
    </source>
</evidence>
<dbReference type="SMART" id="SM00388">
    <property type="entry name" value="HisKA"/>
    <property type="match status" value="1"/>
</dbReference>
<dbReference type="InterPro" id="IPR036890">
    <property type="entry name" value="HATPase_C_sf"/>
</dbReference>
<dbReference type="InterPro" id="IPR003660">
    <property type="entry name" value="HAMP_dom"/>
</dbReference>
<evidence type="ECO:0000313" key="14">
    <source>
        <dbReference type="EMBL" id="BBO91712.1"/>
    </source>
</evidence>
<dbReference type="Proteomes" id="UP000422108">
    <property type="component" value="Chromosome"/>
</dbReference>
<organism evidence="14 15">
    <name type="scientific">Desulfosarcina ovata subsp. ovata</name>
    <dbReference type="NCBI Taxonomy" id="2752305"/>
    <lineage>
        <taxon>Bacteria</taxon>
        <taxon>Pseudomonadati</taxon>
        <taxon>Thermodesulfobacteriota</taxon>
        <taxon>Desulfobacteria</taxon>
        <taxon>Desulfobacterales</taxon>
        <taxon>Desulfosarcinaceae</taxon>
        <taxon>Desulfosarcina</taxon>
    </lineage>
</organism>
<dbReference type="InterPro" id="IPR004358">
    <property type="entry name" value="Sig_transdc_His_kin-like_C"/>
</dbReference>
<dbReference type="PROSITE" id="PS50109">
    <property type="entry name" value="HIS_KIN"/>
    <property type="match status" value="1"/>
</dbReference>
<evidence type="ECO:0000256" key="11">
    <source>
        <dbReference type="SAM" id="Phobius"/>
    </source>
</evidence>
<evidence type="ECO:0000256" key="9">
    <source>
        <dbReference type="ARBA" id="ARBA00023012"/>
    </source>
</evidence>
<sequence>MLSKRLRNYLGRLDIRLAVYYSSALLFLAIAISWFLYYRLEHNLTKQVDGILIDEFHELTLEIEEEGGVREGVQGFAKDVVWRKYYPILFQVLSAQNQVVTRPVEFEAFFTFGIRNQEYFTVIARHDVHGIKGHFRVLERRIADKASNKEYVVHLATHLKRTDKILENYIENIVSAIPVIFAASILLGLFIAKKPRDILKEIIGVTNKITSENLSERLTLPEARDEIRQLSITINSMLDRIEGAFEQIRQFTGDASHELRTPLAAIKGEIEVALTHGESSREYRETLFNCLERVEDIIRMVNGLILISRFDEKEIDWQPTEIDLAALAAEIIEFFRPLAEGKRIRLEMQAAESVILYADRSNILRLLNNLMENAIKFTPEGGRVRLRTQCSREEVVLRVEDNGPGIPPAARENIFHRFYQINAARSGRGRGTGLGLHICQRIAEAHGGKIWVEDNPGGGAVFVVTLPKDKTPVA</sequence>
<dbReference type="CDD" id="cd06225">
    <property type="entry name" value="HAMP"/>
    <property type="match status" value="1"/>
</dbReference>
<evidence type="ECO:0000256" key="6">
    <source>
        <dbReference type="ARBA" id="ARBA00022692"/>
    </source>
</evidence>
<evidence type="ECO:0000256" key="4">
    <source>
        <dbReference type="ARBA" id="ARBA00022553"/>
    </source>
</evidence>